<protein>
    <recommendedName>
        <fullName evidence="3">RNase H type-1 domain-containing protein</fullName>
    </recommendedName>
</protein>
<comment type="caution">
    <text evidence="1">The sequence shown here is derived from an EMBL/GenBank/DDBJ whole genome shotgun (WGS) entry which is preliminary data.</text>
</comment>
<sequence>MAYSHMLEYMENRCLVKYGGNNSSILKFKYLILKDMLLILKYVFPYLQLHVLWPKVVECIERCNHEIRVTLVMWKTPPLNRYKLNTDGSALHNLEKIGGGGFRVGTDKTKICLFKPKSMSSSP</sequence>
<gene>
    <name evidence="1" type="ORF">H5410_026144</name>
</gene>
<reference evidence="1 2" key="1">
    <citation type="submission" date="2020-09" db="EMBL/GenBank/DDBJ databases">
        <title>De no assembly of potato wild relative species, Solanum commersonii.</title>
        <authorList>
            <person name="Cho K."/>
        </authorList>
    </citation>
    <scope>NUCLEOTIDE SEQUENCE [LARGE SCALE GENOMIC DNA]</scope>
    <source>
        <strain evidence="1">LZ3.2</strain>
        <tissue evidence="1">Leaf</tissue>
    </source>
</reference>
<evidence type="ECO:0000313" key="1">
    <source>
        <dbReference type="EMBL" id="KAG5604652.1"/>
    </source>
</evidence>
<keyword evidence="2" id="KW-1185">Reference proteome</keyword>
<name>A0A9J5YZZ2_SOLCO</name>
<accession>A0A9J5YZZ2</accession>
<evidence type="ECO:0000313" key="2">
    <source>
        <dbReference type="Proteomes" id="UP000824120"/>
    </source>
</evidence>
<dbReference type="OrthoDB" id="1302181at2759"/>
<dbReference type="Proteomes" id="UP000824120">
    <property type="component" value="Chromosome 5"/>
</dbReference>
<dbReference type="AlphaFoldDB" id="A0A9J5YZZ2"/>
<proteinExistence type="predicted"/>
<organism evidence="1 2">
    <name type="scientific">Solanum commersonii</name>
    <name type="common">Commerson's wild potato</name>
    <name type="synonym">Commerson's nightshade</name>
    <dbReference type="NCBI Taxonomy" id="4109"/>
    <lineage>
        <taxon>Eukaryota</taxon>
        <taxon>Viridiplantae</taxon>
        <taxon>Streptophyta</taxon>
        <taxon>Embryophyta</taxon>
        <taxon>Tracheophyta</taxon>
        <taxon>Spermatophyta</taxon>
        <taxon>Magnoliopsida</taxon>
        <taxon>eudicotyledons</taxon>
        <taxon>Gunneridae</taxon>
        <taxon>Pentapetalae</taxon>
        <taxon>asterids</taxon>
        <taxon>lamiids</taxon>
        <taxon>Solanales</taxon>
        <taxon>Solanaceae</taxon>
        <taxon>Solanoideae</taxon>
        <taxon>Solaneae</taxon>
        <taxon>Solanum</taxon>
    </lineage>
</organism>
<dbReference type="EMBL" id="JACXVP010000005">
    <property type="protein sequence ID" value="KAG5604652.1"/>
    <property type="molecule type" value="Genomic_DNA"/>
</dbReference>
<evidence type="ECO:0008006" key="3">
    <source>
        <dbReference type="Google" id="ProtNLM"/>
    </source>
</evidence>